<dbReference type="InterPro" id="IPR003607">
    <property type="entry name" value="HD/PDEase_dom"/>
</dbReference>
<evidence type="ECO:0000313" key="2">
    <source>
        <dbReference type="EMBL" id="TDP46833.1"/>
    </source>
</evidence>
<dbReference type="Proteomes" id="UP000295500">
    <property type="component" value="Unassembled WGS sequence"/>
</dbReference>
<dbReference type="SUPFAM" id="SSF109604">
    <property type="entry name" value="HD-domain/PDEase-like"/>
    <property type="match status" value="2"/>
</dbReference>
<dbReference type="EMBL" id="SNXO01000055">
    <property type="protein sequence ID" value="TDP46833.1"/>
    <property type="molecule type" value="Genomic_DNA"/>
</dbReference>
<evidence type="ECO:0000259" key="1">
    <source>
        <dbReference type="PROSITE" id="PS51832"/>
    </source>
</evidence>
<reference evidence="2 3" key="1">
    <citation type="submission" date="2019-03" db="EMBL/GenBank/DDBJ databases">
        <title>Genomic Encyclopedia of Type Strains, Phase IV (KMG-IV): sequencing the most valuable type-strain genomes for metagenomic binning, comparative biology and taxonomic classification.</title>
        <authorList>
            <person name="Goeker M."/>
        </authorList>
    </citation>
    <scope>NUCLEOTIDE SEQUENCE [LARGE SCALE GENOMIC DNA]</scope>
    <source>
        <strain evidence="2 3">DSM 28287</strain>
    </source>
</reference>
<name>A0A4R6PY80_9FIRM</name>
<comment type="caution">
    <text evidence="2">The sequence shown here is derived from an EMBL/GenBank/DDBJ whole genome shotgun (WGS) entry which is preliminary data.</text>
</comment>
<organism evidence="2 3">
    <name type="scientific">Aminicella lysinilytica</name>
    <dbReference type="NCBI Taxonomy" id="433323"/>
    <lineage>
        <taxon>Bacteria</taxon>
        <taxon>Bacillati</taxon>
        <taxon>Bacillota</taxon>
        <taxon>Clostridia</taxon>
        <taxon>Peptostreptococcales</taxon>
        <taxon>Anaerovoracaceae</taxon>
        <taxon>Aminicella</taxon>
    </lineage>
</organism>
<dbReference type="Pfam" id="PF13487">
    <property type="entry name" value="HD_5"/>
    <property type="match status" value="2"/>
</dbReference>
<dbReference type="RefSeq" id="WP_166635440.1">
    <property type="nucleotide sequence ID" value="NZ_CALCQM010000104.1"/>
</dbReference>
<dbReference type="CDD" id="cd00077">
    <property type="entry name" value="HDc"/>
    <property type="match status" value="2"/>
</dbReference>
<feature type="domain" description="HD-GYP" evidence="1">
    <location>
        <begin position="218"/>
        <end position="411"/>
    </location>
</feature>
<dbReference type="PROSITE" id="PS51832">
    <property type="entry name" value="HD_GYP"/>
    <property type="match status" value="2"/>
</dbReference>
<accession>A0A4R6PY80</accession>
<protein>
    <submittedName>
        <fullName evidence="2">HD domain-containing protein</fullName>
    </submittedName>
</protein>
<feature type="domain" description="HD-GYP" evidence="1">
    <location>
        <begin position="1"/>
        <end position="201"/>
    </location>
</feature>
<evidence type="ECO:0000313" key="3">
    <source>
        <dbReference type="Proteomes" id="UP000295500"/>
    </source>
</evidence>
<keyword evidence="3" id="KW-1185">Reference proteome</keyword>
<sequence length="411" mass="45459">MKISINDLLYALADALDHVEGEILGATVDHSRRVAYLAVKMGKLMGYENKELLNLAASAVLHDNALTEYSQSELNKGIDIINDKNAFTLKEHCVMGEENVRSLPFYKDKEAAQSILYHHEEADGSGPFGLKAENTPMFAQLIHIADVVDVIFDISQMNYTKYGKILEFVNAGRDSRFAGDVADAFCAVATYGELSRMDNDYIDKLLRRALPVIPVDYTDEDLAGIAAMFAKIIDYKSSFTCAHSLGVANKAKTLAQYYGLSEETVARIYFAGALHDIGKLTIDNDILEKPAKLTDGEFTQMKNHAYGTWEILGRIKGVGSIRDWAALHHEKLDGSGYPFGIEGRQLNKIERMMACVDIYQALTEARPYKDGMSHEATMAIMRKEVARGKLDGGIVEDMDRCLGGDATQKAS</sequence>
<gene>
    <name evidence="2" type="ORF">EV211_1556</name>
</gene>
<dbReference type="AlphaFoldDB" id="A0A4R6PY80"/>
<dbReference type="PANTHER" id="PTHR43155">
    <property type="entry name" value="CYCLIC DI-GMP PHOSPHODIESTERASE PA4108-RELATED"/>
    <property type="match status" value="1"/>
</dbReference>
<dbReference type="InterPro" id="IPR037522">
    <property type="entry name" value="HD_GYP_dom"/>
</dbReference>
<dbReference type="Gene3D" id="1.10.3210.10">
    <property type="entry name" value="Hypothetical protein af1432"/>
    <property type="match status" value="2"/>
</dbReference>
<dbReference type="SMART" id="SM00471">
    <property type="entry name" value="HDc"/>
    <property type="match status" value="2"/>
</dbReference>
<proteinExistence type="predicted"/>
<dbReference type="PANTHER" id="PTHR43155:SF1">
    <property type="entry name" value="3'3'-CGAMP-SPECIFIC PHOSPHODIESTERASE 1"/>
    <property type="match status" value="1"/>
</dbReference>